<evidence type="ECO:0000256" key="1">
    <source>
        <dbReference type="ARBA" id="ARBA00001946"/>
    </source>
</evidence>
<dbReference type="PANTHER" id="PTHR13794">
    <property type="entry name" value="ENOLASE SUPERFAMILY, MANDELATE RACEMASE"/>
    <property type="match status" value="1"/>
</dbReference>
<keyword evidence="4" id="KW-0812">Transmembrane</keyword>
<keyword evidence="2" id="KW-0479">Metal-binding</keyword>
<evidence type="ECO:0000256" key="3">
    <source>
        <dbReference type="ARBA" id="ARBA00022842"/>
    </source>
</evidence>
<dbReference type="InterPro" id="IPR036849">
    <property type="entry name" value="Enolase-like_C_sf"/>
</dbReference>
<dbReference type="RefSeq" id="XP_070308819.1">
    <property type="nucleotide sequence ID" value="XM_070452718.1"/>
</dbReference>
<name>A0ABM4GZS8_ODOVR</name>
<dbReference type="SUPFAM" id="SSF54826">
    <property type="entry name" value="Enolase N-terminal domain-like"/>
    <property type="match status" value="1"/>
</dbReference>
<feature type="domain" description="Mandelate racemase/muconate lactonizing enzyme C-terminal" evidence="5">
    <location>
        <begin position="261"/>
        <end position="357"/>
    </location>
</feature>
<dbReference type="InterPro" id="IPR046945">
    <property type="entry name" value="RHMD-like"/>
</dbReference>
<evidence type="ECO:0000256" key="2">
    <source>
        <dbReference type="ARBA" id="ARBA00022723"/>
    </source>
</evidence>
<keyword evidence="6" id="KW-1185">Reference proteome</keyword>
<dbReference type="Proteomes" id="UP001652640">
    <property type="component" value="Chromosome 22"/>
</dbReference>
<dbReference type="SMART" id="SM00922">
    <property type="entry name" value="MR_MLE"/>
    <property type="match status" value="1"/>
</dbReference>
<keyword evidence="4" id="KW-0472">Membrane</keyword>
<reference evidence="6" key="1">
    <citation type="journal article" date="2022" name="J. Hered.">
        <title>A De Novo Chromosome-Level Genome Assembly of the White-Tailed Deer, Odocoileus Virginianus.</title>
        <authorList>
            <person name="London E.W."/>
            <person name="Roca A.L."/>
            <person name="Novakofski J.E."/>
            <person name="Mateus-Pinilla N.E."/>
        </authorList>
    </citation>
    <scope>NUCLEOTIDE SEQUENCE [LARGE SCALE GENOMIC DNA]</scope>
</reference>
<gene>
    <name evidence="7" type="primary">ENOSF1</name>
</gene>
<accession>A0ABM4GZS8</accession>
<keyword evidence="3" id="KW-0460">Magnesium</keyword>
<dbReference type="SUPFAM" id="SSF51604">
    <property type="entry name" value="Enolase C-terminal domain-like"/>
    <property type="match status" value="1"/>
</dbReference>
<evidence type="ECO:0000259" key="5">
    <source>
        <dbReference type="SMART" id="SM00922"/>
    </source>
</evidence>
<protein>
    <submittedName>
        <fullName evidence="7">Mitochondrial enolase superfamily member 1 isoform X2</fullName>
    </submittedName>
</protein>
<dbReference type="Pfam" id="PF13378">
    <property type="entry name" value="MR_MLE_C"/>
    <property type="match status" value="1"/>
</dbReference>
<comment type="cofactor">
    <cofactor evidence="1">
        <name>Mg(2+)</name>
        <dbReference type="ChEBI" id="CHEBI:18420"/>
    </cofactor>
</comment>
<dbReference type="InterPro" id="IPR029065">
    <property type="entry name" value="Enolase_C-like"/>
</dbReference>
<evidence type="ECO:0000313" key="6">
    <source>
        <dbReference type="Proteomes" id="UP001652640"/>
    </source>
</evidence>
<feature type="transmembrane region" description="Helical" evidence="4">
    <location>
        <begin position="95"/>
        <end position="119"/>
    </location>
</feature>
<dbReference type="InterPro" id="IPR029017">
    <property type="entry name" value="Enolase-like_N"/>
</dbReference>
<keyword evidence="4" id="KW-1133">Transmembrane helix</keyword>
<sequence>MWTTQAFDVPGAHQGFREPSSSRAYHLPAIPFFLFHCSLLHNTKYNSLCYTEISFLGLPSYPKSLCHPPGRHSFCPFRAPAFALGNMNSFHQWELLLHLLLLCDIIPGFIWGFLMFAGFEGHFPCSTQTLTTQQPMLSWRRMRKMDSRAMESPSLWEEALKLIGAEKGVVHLAAAAVLSAAWAPWAKQEGKPLWKLLVDMDPQTLVSCIDFRYITDVLTEEEACEILRQSQVGKKERVEEQMLAHGYPAYTMSCAWLGHPDATLKQLCSEALKDSWTRFKVKVGANLQDDIRRCQLIKNMIGPEKTLMMDANQRWDVPEAVEWVTKLAEFKPLWTEEPTSPDDILGHAAVSKALAPLGIGVAIGEQCHNRVIFKQLLEAKALKFLQIDSCRLGSVNENLSVLLMAKKFEIRVPWGFPVCPHLGGVGLCELVQHLIMFDFISVSASQDRMCEYVDHLHEHFKHPVLIREASYMPPKDAGYSTEMKEDSVKRHRYPDGEVWKKLLTAQGN</sequence>
<dbReference type="GeneID" id="110130049"/>
<dbReference type="Gene3D" id="3.30.390.10">
    <property type="entry name" value="Enolase-like, N-terminal domain"/>
    <property type="match status" value="1"/>
</dbReference>
<dbReference type="InterPro" id="IPR013342">
    <property type="entry name" value="Mandelate_racemase_C"/>
</dbReference>
<organism evidence="6 7">
    <name type="scientific">Odocoileus virginianus</name>
    <name type="common">White-tailed deer</name>
    <dbReference type="NCBI Taxonomy" id="9874"/>
    <lineage>
        <taxon>Eukaryota</taxon>
        <taxon>Metazoa</taxon>
        <taxon>Chordata</taxon>
        <taxon>Craniata</taxon>
        <taxon>Vertebrata</taxon>
        <taxon>Euteleostomi</taxon>
        <taxon>Mammalia</taxon>
        <taxon>Eutheria</taxon>
        <taxon>Laurasiatheria</taxon>
        <taxon>Artiodactyla</taxon>
        <taxon>Ruminantia</taxon>
        <taxon>Pecora</taxon>
        <taxon>Cervidae</taxon>
        <taxon>Odocoileinae</taxon>
        <taxon>Odocoileus</taxon>
    </lineage>
</organism>
<dbReference type="Gene3D" id="3.20.20.120">
    <property type="entry name" value="Enolase-like C-terminal domain"/>
    <property type="match status" value="1"/>
</dbReference>
<evidence type="ECO:0000313" key="7">
    <source>
        <dbReference type="RefSeq" id="XP_070308819.1"/>
    </source>
</evidence>
<dbReference type="PANTHER" id="PTHR13794:SF58">
    <property type="entry name" value="MITOCHONDRIAL ENOLASE SUPERFAMILY MEMBER 1"/>
    <property type="match status" value="1"/>
</dbReference>
<reference evidence="7" key="2">
    <citation type="submission" date="2025-08" db="UniProtKB">
        <authorList>
            <consortium name="RefSeq"/>
        </authorList>
    </citation>
    <scope>IDENTIFICATION</scope>
    <source>
        <tissue evidence="7">Tongue muscle</tissue>
    </source>
</reference>
<proteinExistence type="predicted"/>
<evidence type="ECO:0000256" key="4">
    <source>
        <dbReference type="SAM" id="Phobius"/>
    </source>
</evidence>